<reference evidence="9 10" key="1">
    <citation type="submission" date="2013-06" db="EMBL/GenBank/DDBJ databases">
        <authorList>
            <person name="Weinstock G."/>
            <person name="Sodergren E."/>
            <person name="Clifton S."/>
            <person name="Fulton L."/>
            <person name="Fulton B."/>
            <person name="Courtney L."/>
            <person name="Fronick C."/>
            <person name="Harrison M."/>
            <person name="Strong C."/>
            <person name="Farmer C."/>
            <person name="Delahaunty K."/>
            <person name="Markovic C."/>
            <person name="Hall O."/>
            <person name="Minx P."/>
            <person name="Tomlinson C."/>
            <person name="Mitreva M."/>
            <person name="Nelson J."/>
            <person name="Hou S."/>
            <person name="Wollam A."/>
            <person name="Pepin K.H."/>
            <person name="Johnson M."/>
            <person name="Bhonagiri V."/>
            <person name="Nash W.E."/>
            <person name="Warren W."/>
            <person name="Chinwalla A."/>
            <person name="Mardis E.R."/>
            <person name="Wilson R.K."/>
        </authorList>
    </citation>
    <scope>NUCLEOTIDE SEQUENCE [LARGE SCALE GENOMIC DNA]</scope>
    <source>
        <strain evidence="9 10">ATCC 51271</strain>
    </source>
</reference>
<dbReference type="InterPro" id="IPR002490">
    <property type="entry name" value="V-ATPase_116kDa_su"/>
</dbReference>
<dbReference type="Pfam" id="PF01496">
    <property type="entry name" value="V_ATPase_I"/>
    <property type="match status" value="1"/>
</dbReference>
<protein>
    <submittedName>
        <fullName evidence="9">V-type ATPase subunit family protein</fullName>
    </submittedName>
</protein>
<keyword evidence="3" id="KW-0813">Transport</keyword>
<dbReference type="eggNOG" id="COG1269">
    <property type="taxonomic scope" value="Bacteria"/>
</dbReference>
<dbReference type="PANTHER" id="PTHR11629">
    <property type="entry name" value="VACUOLAR PROTON ATPASES"/>
    <property type="match status" value="1"/>
</dbReference>
<dbReference type="HOGENOM" id="CLU_025558_1_0_9"/>
<organism evidence="9 10">
    <name type="scientific">Catonella morbi ATCC 51271</name>
    <dbReference type="NCBI Taxonomy" id="592026"/>
    <lineage>
        <taxon>Bacteria</taxon>
        <taxon>Bacillati</taxon>
        <taxon>Bacillota</taxon>
        <taxon>Clostridia</taxon>
        <taxon>Lachnospirales</taxon>
        <taxon>Lachnospiraceae</taxon>
        <taxon>Catonella</taxon>
    </lineage>
</organism>
<keyword evidence="4 8" id="KW-0812">Transmembrane</keyword>
<name>V2XMN8_9FIRM</name>
<dbReference type="STRING" id="592026.GCWU0000282_001439"/>
<evidence type="ECO:0000313" key="10">
    <source>
        <dbReference type="Proteomes" id="UP000018227"/>
    </source>
</evidence>
<dbReference type="GO" id="GO:0007035">
    <property type="term" value="P:vacuolar acidification"/>
    <property type="evidence" value="ECO:0007669"/>
    <property type="project" value="TreeGrafter"/>
</dbReference>
<evidence type="ECO:0000256" key="5">
    <source>
        <dbReference type="ARBA" id="ARBA00022989"/>
    </source>
</evidence>
<dbReference type="Proteomes" id="UP000018227">
    <property type="component" value="Unassembled WGS sequence"/>
</dbReference>
<dbReference type="RefSeq" id="WP_023354319.1">
    <property type="nucleotide sequence ID" value="NZ_KI535367.1"/>
</dbReference>
<dbReference type="AlphaFoldDB" id="V2XMN8"/>
<comment type="caution">
    <text evidence="9">The sequence shown here is derived from an EMBL/GenBank/DDBJ whole genome shotgun (WGS) entry which is preliminary data.</text>
</comment>
<proteinExistence type="inferred from homology"/>
<dbReference type="OrthoDB" id="9803814at2"/>
<evidence type="ECO:0000256" key="1">
    <source>
        <dbReference type="ARBA" id="ARBA00004141"/>
    </source>
</evidence>
<dbReference type="GO" id="GO:0051117">
    <property type="term" value="F:ATPase binding"/>
    <property type="evidence" value="ECO:0007669"/>
    <property type="project" value="TreeGrafter"/>
</dbReference>
<feature type="transmembrane region" description="Helical" evidence="8">
    <location>
        <begin position="499"/>
        <end position="518"/>
    </location>
</feature>
<feature type="transmembrane region" description="Helical" evidence="8">
    <location>
        <begin position="538"/>
        <end position="556"/>
    </location>
</feature>
<comment type="subcellular location">
    <subcellularLocation>
        <location evidence="1">Membrane</location>
        <topology evidence="1">Multi-pass membrane protein</topology>
    </subcellularLocation>
</comment>
<evidence type="ECO:0000256" key="6">
    <source>
        <dbReference type="ARBA" id="ARBA00023065"/>
    </source>
</evidence>
<accession>V2XMN8</accession>
<evidence type="ECO:0000256" key="8">
    <source>
        <dbReference type="SAM" id="Phobius"/>
    </source>
</evidence>
<evidence type="ECO:0000313" key="9">
    <source>
        <dbReference type="EMBL" id="ESL03449.1"/>
    </source>
</evidence>
<dbReference type="GO" id="GO:0046961">
    <property type="term" value="F:proton-transporting ATPase activity, rotational mechanism"/>
    <property type="evidence" value="ECO:0007669"/>
    <property type="project" value="InterPro"/>
</dbReference>
<keyword evidence="5 8" id="KW-1133">Transmembrane helix</keyword>
<feature type="transmembrane region" description="Helical" evidence="8">
    <location>
        <begin position="418"/>
        <end position="437"/>
    </location>
</feature>
<gene>
    <name evidence="9" type="ORF">GCWU0000282_001439</name>
</gene>
<dbReference type="GO" id="GO:0033179">
    <property type="term" value="C:proton-transporting V-type ATPase, V0 domain"/>
    <property type="evidence" value="ECO:0007669"/>
    <property type="project" value="InterPro"/>
</dbReference>
<feature type="transmembrane region" description="Helical" evidence="8">
    <location>
        <begin position="465"/>
        <end position="487"/>
    </location>
</feature>
<keyword evidence="6" id="KW-0406">Ion transport</keyword>
<evidence type="ECO:0000256" key="2">
    <source>
        <dbReference type="ARBA" id="ARBA00009904"/>
    </source>
</evidence>
<feature type="transmembrane region" description="Helical" evidence="8">
    <location>
        <begin position="373"/>
        <end position="398"/>
    </location>
</feature>
<evidence type="ECO:0000256" key="7">
    <source>
        <dbReference type="ARBA" id="ARBA00023136"/>
    </source>
</evidence>
<keyword evidence="7 8" id="KW-0472">Membrane</keyword>
<sequence>MSVLPMKRVFIAALKKDRKHILETLQRLGVVEINVDASKEIFTGKDGVADALFTQTDTSSAKTTFEKNVNLATQALTVLDREVPVKGGMMDSFAGRDKMSSTDYKSLAIRRDKIMDMVYELNSLNKVKAEAEAEIPKLLNQREMLAPWLGFTLPLDYKGTKYTKAFIGTFPTAYDQSSLQLAFAEKAPNVQKVDISIISSNEEQTCVLIICHNTEAKETEDALRALSFARPALPGVVPAEQEKSIARDLAKQEEIIASSTRKIAEYAEKRSELTFIVDYFTMRADKYGVIGGLFQSKRVFCITGYIPEKDVKVLDAAIGSKFDCVVEYSTPSDEEDVPVKLSNNGYATPIEGVVSGYALPGKGEVDPTFIASIFYYGLYGLMLSDAAYGLIMVFATLFVLTKFKGRLEEGTKRMMQMFLGCGIGTTVWGFIFGSFFGDVIPKFTETFFGKAVNLPYLLDPIKDPVTLLGIAFIIGIVHLMCGLGIALYTNLKQGKITEAIFDVICWYLFFGGLLGLLLTTEMIQNMFKFSINFPQAVVTLFTVCALAGAAGILIMGGRESTNPLKRFLKGLYALYGISGYLSDVLSYSRLLALGLATGVISQVFNTIAVMPGGNLFGLIFFIVIFVVGHTINILINALGAYVHTNRLEYVEFFGKFYNGGGKAFVPFAENTKYYVVKDNEKQ</sequence>
<dbReference type="GO" id="GO:0016471">
    <property type="term" value="C:vacuolar proton-transporting V-type ATPase complex"/>
    <property type="evidence" value="ECO:0007669"/>
    <property type="project" value="TreeGrafter"/>
</dbReference>
<dbReference type="EMBL" id="ACIL03000011">
    <property type="protein sequence ID" value="ESL03449.1"/>
    <property type="molecule type" value="Genomic_DNA"/>
</dbReference>
<dbReference type="PANTHER" id="PTHR11629:SF63">
    <property type="entry name" value="V-TYPE PROTON ATPASE SUBUNIT A"/>
    <property type="match status" value="1"/>
</dbReference>
<keyword evidence="10" id="KW-1185">Reference proteome</keyword>
<evidence type="ECO:0000256" key="3">
    <source>
        <dbReference type="ARBA" id="ARBA00022448"/>
    </source>
</evidence>
<evidence type="ECO:0000256" key="4">
    <source>
        <dbReference type="ARBA" id="ARBA00022692"/>
    </source>
</evidence>
<comment type="similarity">
    <text evidence="2">Belongs to the V-ATPase 116 kDa subunit family.</text>
</comment>
<feature type="transmembrane region" description="Helical" evidence="8">
    <location>
        <begin position="615"/>
        <end position="638"/>
    </location>
</feature>